<dbReference type="AlphaFoldDB" id="M4B5Q7"/>
<organism evidence="1 2">
    <name type="scientific">Hyaloperonospora arabidopsidis (strain Emoy2)</name>
    <name type="common">Downy mildew agent</name>
    <name type="synonym">Peronospora arabidopsidis</name>
    <dbReference type="NCBI Taxonomy" id="559515"/>
    <lineage>
        <taxon>Eukaryota</taxon>
        <taxon>Sar</taxon>
        <taxon>Stramenopiles</taxon>
        <taxon>Oomycota</taxon>
        <taxon>Peronosporomycetes</taxon>
        <taxon>Peronosporales</taxon>
        <taxon>Peronosporaceae</taxon>
        <taxon>Hyaloperonospora</taxon>
    </lineage>
</organism>
<dbReference type="InParanoid" id="M4B5Q7"/>
<accession>M4B5Q7</accession>
<protein>
    <submittedName>
        <fullName evidence="1">Uncharacterized protein</fullName>
    </submittedName>
</protein>
<dbReference type="EnsemblProtists" id="HpaT801607">
    <property type="protein sequence ID" value="HpaP801607"/>
    <property type="gene ID" value="HpaG801607"/>
</dbReference>
<proteinExistence type="predicted"/>
<evidence type="ECO:0000313" key="2">
    <source>
        <dbReference type="Proteomes" id="UP000011713"/>
    </source>
</evidence>
<dbReference type="EMBL" id="JH598461">
    <property type="status" value="NOT_ANNOTATED_CDS"/>
    <property type="molecule type" value="Genomic_DNA"/>
</dbReference>
<reference evidence="2" key="1">
    <citation type="journal article" date="2010" name="Science">
        <title>Signatures of adaptation to obligate biotrophy in the Hyaloperonospora arabidopsidis genome.</title>
        <authorList>
            <person name="Baxter L."/>
            <person name="Tripathy S."/>
            <person name="Ishaque N."/>
            <person name="Boot N."/>
            <person name="Cabral A."/>
            <person name="Kemen E."/>
            <person name="Thines M."/>
            <person name="Ah-Fong A."/>
            <person name="Anderson R."/>
            <person name="Badejoko W."/>
            <person name="Bittner-Eddy P."/>
            <person name="Boore J.L."/>
            <person name="Chibucos M.C."/>
            <person name="Coates M."/>
            <person name="Dehal P."/>
            <person name="Delehaunty K."/>
            <person name="Dong S."/>
            <person name="Downton P."/>
            <person name="Dumas B."/>
            <person name="Fabro G."/>
            <person name="Fronick C."/>
            <person name="Fuerstenberg S.I."/>
            <person name="Fulton L."/>
            <person name="Gaulin E."/>
            <person name="Govers F."/>
            <person name="Hughes L."/>
            <person name="Humphray S."/>
            <person name="Jiang R.H."/>
            <person name="Judelson H."/>
            <person name="Kamoun S."/>
            <person name="Kyung K."/>
            <person name="Meijer H."/>
            <person name="Minx P."/>
            <person name="Morris P."/>
            <person name="Nelson J."/>
            <person name="Phuntumart V."/>
            <person name="Qutob D."/>
            <person name="Rehmany A."/>
            <person name="Rougon-Cardoso A."/>
            <person name="Ryden P."/>
            <person name="Torto-Alalibo T."/>
            <person name="Studholme D."/>
            <person name="Wang Y."/>
            <person name="Win J."/>
            <person name="Wood J."/>
            <person name="Clifton S.W."/>
            <person name="Rogers J."/>
            <person name="Van den Ackerveken G."/>
            <person name="Jones J.D."/>
            <person name="McDowell J.M."/>
            <person name="Beynon J."/>
            <person name="Tyler B.M."/>
        </authorList>
    </citation>
    <scope>NUCLEOTIDE SEQUENCE [LARGE SCALE GENOMIC DNA]</scope>
    <source>
        <strain evidence="2">Emoy2</strain>
    </source>
</reference>
<dbReference type="HOGENOM" id="CLU_2611168_0_0_1"/>
<dbReference type="VEuPathDB" id="FungiDB:HpaG801607"/>
<evidence type="ECO:0000313" key="1">
    <source>
        <dbReference type="EnsemblProtists" id="HpaP801607"/>
    </source>
</evidence>
<sequence length="79" mass="8946">MSITVCAVWISVGRIDWMSLICKLDQSRQLDGFNSTDWKTTWRQVKPRADLDHVLGKFASWGSGVKFGDRADNSKAEVE</sequence>
<reference evidence="1" key="2">
    <citation type="submission" date="2015-06" db="UniProtKB">
        <authorList>
            <consortium name="EnsemblProtists"/>
        </authorList>
    </citation>
    <scope>IDENTIFICATION</scope>
    <source>
        <strain evidence="1">Emoy2</strain>
    </source>
</reference>
<dbReference type="Proteomes" id="UP000011713">
    <property type="component" value="Unassembled WGS sequence"/>
</dbReference>
<keyword evidence="2" id="KW-1185">Reference proteome</keyword>
<name>M4B5Q7_HYAAE</name>